<gene>
    <name evidence="3" type="ORF">M573_108069</name>
</gene>
<sequence>MITHNVSSKEIRSVSYRLDSSYHLSSGNSTRRTILSAPYGITNIGEFTENIFYGNRAKRIYVKKTDAGLPFLSSSEILKADFDSVKLVSPQKTSNIEELVIKYGWTLITRSGTVGKTAYASEVHAGKLASDHVIRVVPNGKMKGGCLYSYLSSYYGYSLLTQGMFGGVIQSIEPKYIEELPIPYFPDCLQCQVDKLMQDSAKLRKEADDELKQAQKILYIKANLPQLTVEDYDFYGLPVKGRKLSTFIRNKKNISTLTINAFNYSERIRNLKKKINCATLCLSEVIENGEFFSTGSFPRVEVKPDYGIMLINQSDIFDMIIQGKHISKRGVKTDNMVEYGEVMIAGVGTLGENETFCRTIFANEDLVGQLVSSEFIRMKTNGTIPSGYLFTWLNSEYGFRLIRHTQAGTKLCRPIQKMLLKQPVPIIDNESMLEIDSLVKIAHTKRHKANIYEAKAIRMIEEEIEKWNK</sequence>
<dbReference type="PANTHER" id="PTHR30408">
    <property type="entry name" value="TYPE-1 RESTRICTION ENZYME ECOKI SPECIFICITY PROTEIN"/>
    <property type="match status" value="1"/>
</dbReference>
<evidence type="ECO:0000313" key="4">
    <source>
        <dbReference type="Proteomes" id="UP000032541"/>
    </source>
</evidence>
<keyword evidence="2" id="KW-0238">DNA-binding</keyword>
<evidence type="ECO:0000313" key="3">
    <source>
        <dbReference type="EMBL" id="KJJ87296.1"/>
    </source>
</evidence>
<dbReference type="InterPro" id="IPR052021">
    <property type="entry name" value="Type-I_RS_S_subunit"/>
</dbReference>
<dbReference type="InterPro" id="IPR044946">
    <property type="entry name" value="Restrct_endonuc_typeI_TRD_sf"/>
</dbReference>
<reference evidence="3 4" key="1">
    <citation type="journal article" date="2015" name="BMC Genomics">
        <title>Comparative genome analysis of Prevotella intermedia strain isolated from infected root canal reveals features related to pathogenicity and adaptation.</title>
        <authorList>
            <person name="Ruan Y."/>
            <person name="Shen L."/>
            <person name="Zou Y."/>
            <person name="Qi Z."/>
            <person name="Yin J."/>
            <person name="Jiang J."/>
            <person name="Guo L."/>
            <person name="He L."/>
            <person name="Chen Z."/>
            <person name="Tang Z."/>
            <person name="Qin S."/>
        </authorList>
    </citation>
    <scope>NUCLEOTIDE SEQUENCE [LARGE SCALE GENOMIC DNA]</scope>
    <source>
        <strain evidence="3 4">ZT</strain>
    </source>
</reference>
<dbReference type="RefSeq" id="WP_045167339.1">
    <property type="nucleotide sequence ID" value="NZ_ATMK01000008.1"/>
</dbReference>
<evidence type="ECO:0000256" key="2">
    <source>
        <dbReference type="ARBA" id="ARBA00023125"/>
    </source>
</evidence>
<dbReference type="Gene3D" id="3.90.220.20">
    <property type="entry name" value="DNA methylase specificity domains"/>
    <property type="match status" value="2"/>
</dbReference>
<protein>
    <recommendedName>
        <fullName evidence="5">Restriction endonuclease subunit S</fullName>
    </recommendedName>
</protein>
<keyword evidence="1" id="KW-0680">Restriction system</keyword>
<evidence type="ECO:0008006" key="5">
    <source>
        <dbReference type="Google" id="ProtNLM"/>
    </source>
</evidence>
<comment type="caution">
    <text evidence="3">The sequence shown here is derived from an EMBL/GenBank/DDBJ whole genome shotgun (WGS) entry which is preliminary data.</text>
</comment>
<dbReference type="SUPFAM" id="SSF116734">
    <property type="entry name" value="DNA methylase specificity domain"/>
    <property type="match status" value="2"/>
</dbReference>
<name>A0AAP0V6L4_PREIN</name>
<dbReference type="NCBIfam" id="NF047740">
    <property type="entry name" value="antiphage_MADS5"/>
    <property type="match status" value="1"/>
</dbReference>
<dbReference type="AlphaFoldDB" id="A0AAP0V6L4"/>
<dbReference type="PANTHER" id="PTHR30408:SF12">
    <property type="entry name" value="TYPE I RESTRICTION ENZYME MJAVIII SPECIFICITY SUBUNIT"/>
    <property type="match status" value="1"/>
</dbReference>
<dbReference type="EMBL" id="ATMK01000008">
    <property type="protein sequence ID" value="KJJ87296.1"/>
    <property type="molecule type" value="Genomic_DNA"/>
</dbReference>
<proteinExistence type="predicted"/>
<organism evidence="3 4">
    <name type="scientific">Prevotella intermedia ZT</name>
    <dbReference type="NCBI Taxonomy" id="1347790"/>
    <lineage>
        <taxon>Bacteria</taxon>
        <taxon>Pseudomonadati</taxon>
        <taxon>Bacteroidota</taxon>
        <taxon>Bacteroidia</taxon>
        <taxon>Bacteroidales</taxon>
        <taxon>Prevotellaceae</taxon>
        <taxon>Prevotella</taxon>
    </lineage>
</organism>
<evidence type="ECO:0000256" key="1">
    <source>
        <dbReference type="ARBA" id="ARBA00022747"/>
    </source>
</evidence>
<dbReference type="GO" id="GO:0003677">
    <property type="term" value="F:DNA binding"/>
    <property type="evidence" value="ECO:0007669"/>
    <property type="project" value="UniProtKB-KW"/>
</dbReference>
<accession>A0AAP0V6L4</accession>
<dbReference type="GO" id="GO:0009307">
    <property type="term" value="P:DNA restriction-modification system"/>
    <property type="evidence" value="ECO:0007669"/>
    <property type="project" value="UniProtKB-KW"/>
</dbReference>
<dbReference type="Proteomes" id="UP000032541">
    <property type="component" value="Unassembled WGS sequence"/>
</dbReference>